<accession>A0A5R9GTW9</accession>
<dbReference type="PANTHER" id="PTHR43629">
    <property type="entry name" value="PEPTIDYL-PROLYL CIS-TRANS ISOMERASE"/>
    <property type="match status" value="1"/>
</dbReference>
<dbReference type="InterPro" id="IPR052204">
    <property type="entry name" value="PpiC/parvulin_rotamase"/>
</dbReference>
<name>A0A5R9GTW9_9PROT</name>
<dbReference type="PROSITE" id="PS50198">
    <property type="entry name" value="PPIC_PPIASE_2"/>
    <property type="match status" value="1"/>
</dbReference>
<gene>
    <name evidence="4" type="ORF">FEF65_01910</name>
</gene>
<dbReference type="SUPFAM" id="SSF54534">
    <property type="entry name" value="FKBP-like"/>
    <property type="match status" value="1"/>
</dbReference>
<feature type="domain" description="PpiC" evidence="3">
    <location>
        <begin position="1"/>
        <end position="90"/>
    </location>
</feature>
<evidence type="ECO:0000313" key="4">
    <source>
        <dbReference type="EMBL" id="TLS68495.1"/>
    </source>
</evidence>
<keyword evidence="1 2" id="KW-0413">Isomerase</keyword>
<dbReference type="Proteomes" id="UP000306585">
    <property type="component" value="Unassembled WGS sequence"/>
</dbReference>
<sequence length="92" mass="10566">MRSAMAKHILVKTKAEAEVLKERLANGEPFARLARRFSMCPSRKRDGDLGEIYPGQLVRPIEQVIFKKALLQVHGPIKTQFGYHLVVVYFRN</sequence>
<dbReference type="GO" id="GO:0003755">
    <property type="term" value="F:peptidyl-prolyl cis-trans isomerase activity"/>
    <property type="evidence" value="ECO:0007669"/>
    <property type="project" value="UniProtKB-KW"/>
</dbReference>
<dbReference type="InterPro" id="IPR046357">
    <property type="entry name" value="PPIase_dom_sf"/>
</dbReference>
<keyword evidence="5" id="KW-1185">Reference proteome</keyword>
<dbReference type="EMBL" id="VBRY01000002">
    <property type="protein sequence ID" value="TLS68495.1"/>
    <property type="molecule type" value="Genomic_DNA"/>
</dbReference>
<keyword evidence="2" id="KW-0697">Rotamase</keyword>
<organism evidence="4 5">
    <name type="scientific">Mariprofundus erugo</name>
    <dbReference type="NCBI Taxonomy" id="2528639"/>
    <lineage>
        <taxon>Bacteria</taxon>
        <taxon>Pseudomonadati</taxon>
        <taxon>Pseudomonadota</taxon>
        <taxon>Candidatius Mariprofundia</taxon>
        <taxon>Mariprofundales</taxon>
        <taxon>Mariprofundaceae</taxon>
        <taxon>Mariprofundus</taxon>
    </lineage>
</organism>
<evidence type="ECO:0000259" key="3">
    <source>
        <dbReference type="PROSITE" id="PS50198"/>
    </source>
</evidence>
<proteinExistence type="predicted"/>
<dbReference type="AlphaFoldDB" id="A0A5R9GTW9"/>
<dbReference type="PANTHER" id="PTHR43629:SF3">
    <property type="entry name" value="PEPTIDYL-PROLYL CIS-TRANS ISOMERASE C"/>
    <property type="match status" value="1"/>
</dbReference>
<dbReference type="RefSeq" id="WP_138238111.1">
    <property type="nucleotide sequence ID" value="NZ_VBRY01000002.1"/>
</dbReference>
<protein>
    <submittedName>
        <fullName evidence="4">Peptidylprolyl isomerase</fullName>
    </submittedName>
</protein>
<evidence type="ECO:0000313" key="5">
    <source>
        <dbReference type="Proteomes" id="UP000306585"/>
    </source>
</evidence>
<dbReference type="Gene3D" id="3.10.50.40">
    <property type="match status" value="1"/>
</dbReference>
<dbReference type="InterPro" id="IPR000297">
    <property type="entry name" value="PPIase_PpiC"/>
</dbReference>
<evidence type="ECO:0000256" key="1">
    <source>
        <dbReference type="ARBA" id="ARBA00023235"/>
    </source>
</evidence>
<comment type="caution">
    <text evidence="4">The sequence shown here is derived from an EMBL/GenBank/DDBJ whole genome shotgun (WGS) entry which is preliminary data.</text>
</comment>
<reference evidence="4 5" key="1">
    <citation type="journal article" date="2019" name="Appl. Environ. Microbiol.">
        <title>Environmental Evidence and Genomic Insight of Iron-oxidizing Bacteria Preference Towards More Corrosion Resistant Stainless Steel at Higher Salinities.</title>
        <authorList>
            <person name="Garrison C.E."/>
            <person name="Price K.A."/>
            <person name="Field E.K."/>
        </authorList>
    </citation>
    <scope>NUCLEOTIDE SEQUENCE [LARGE SCALE GENOMIC DNA]</scope>
    <source>
        <strain evidence="4 5">P3</strain>
    </source>
</reference>
<evidence type="ECO:0000256" key="2">
    <source>
        <dbReference type="PROSITE-ProRule" id="PRU00278"/>
    </source>
</evidence>
<dbReference type="Pfam" id="PF00639">
    <property type="entry name" value="Rotamase"/>
    <property type="match status" value="1"/>
</dbReference>